<evidence type="ECO:0000256" key="8">
    <source>
        <dbReference type="ARBA" id="ARBA00023136"/>
    </source>
</evidence>
<dbReference type="Gene3D" id="1.20.5.1030">
    <property type="entry name" value="Preprotein translocase secy subunit"/>
    <property type="match status" value="1"/>
</dbReference>
<dbReference type="HAMAP" id="MF_00422">
    <property type="entry name" value="SecE"/>
    <property type="match status" value="1"/>
</dbReference>
<evidence type="ECO:0000313" key="11">
    <source>
        <dbReference type="EMBL" id="NYI05887.1"/>
    </source>
</evidence>
<name>A0A852ZW46_9ACTN</name>
<dbReference type="PROSITE" id="PS01067">
    <property type="entry name" value="SECE_SEC61G"/>
    <property type="match status" value="1"/>
</dbReference>
<keyword evidence="7 9" id="KW-0811">Translocation</keyword>
<feature type="compositionally biased region" description="Polar residues" evidence="10">
    <location>
        <begin position="1"/>
        <end position="13"/>
    </location>
</feature>
<comment type="subcellular location">
    <subcellularLocation>
        <location evidence="9">Cell membrane</location>
        <topology evidence="9">Single-pass membrane protein</topology>
    </subcellularLocation>
    <subcellularLocation>
        <location evidence="1">Membrane</location>
    </subcellularLocation>
</comment>
<keyword evidence="8 9" id="KW-0472">Membrane</keyword>
<sequence>MRTVTETMGSTATPEREPEKKRQRERRPGLFARLRLFLRQIVAELRKVVWPTRNQLVTYTTVVIVFVLIVLAIVSVLDWVFSRGVFAIFG</sequence>
<evidence type="ECO:0000256" key="7">
    <source>
        <dbReference type="ARBA" id="ARBA00023010"/>
    </source>
</evidence>
<evidence type="ECO:0000256" key="2">
    <source>
        <dbReference type="ARBA" id="ARBA00022448"/>
    </source>
</evidence>
<evidence type="ECO:0000256" key="3">
    <source>
        <dbReference type="ARBA" id="ARBA00022475"/>
    </source>
</evidence>
<comment type="function">
    <text evidence="9">Essential subunit of the Sec protein translocation channel SecYEG. Clamps together the 2 halves of SecY. May contact the channel plug during translocation.</text>
</comment>
<dbReference type="GO" id="GO:0043952">
    <property type="term" value="P:protein transport by the Sec complex"/>
    <property type="evidence" value="ECO:0007669"/>
    <property type="project" value="UniProtKB-UniRule"/>
</dbReference>
<dbReference type="NCBIfam" id="TIGR00964">
    <property type="entry name" value="secE_bact"/>
    <property type="match status" value="1"/>
</dbReference>
<keyword evidence="6 9" id="KW-1133">Transmembrane helix</keyword>
<comment type="similarity">
    <text evidence="9">Belongs to the SecE/SEC61-gamma family.</text>
</comment>
<evidence type="ECO:0000313" key="12">
    <source>
        <dbReference type="Proteomes" id="UP000567795"/>
    </source>
</evidence>
<comment type="subunit">
    <text evidence="9">Component of the Sec protein translocase complex. Heterotrimer consisting of SecY, SecE and SecG subunits. The heterotrimers can form oligomers, although 1 heterotrimer is thought to be able to translocate proteins. Interacts with the ribosome. Interacts with SecDF, and other proteins may be involved. Interacts with SecA.</text>
</comment>
<dbReference type="PANTHER" id="PTHR33910:SF1">
    <property type="entry name" value="PROTEIN TRANSLOCASE SUBUNIT SECE"/>
    <property type="match status" value="1"/>
</dbReference>
<keyword evidence="2 9" id="KW-0813">Transport</keyword>
<keyword evidence="3 9" id="KW-1003">Cell membrane</keyword>
<dbReference type="InterPro" id="IPR001901">
    <property type="entry name" value="Translocase_SecE/Sec61-g"/>
</dbReference>
<dbReference type="GO" id="GO:0065002">
    <property type="term" value="P:intracellular protein transmembrane transport"/>
    <property type="evidence" value="ECO:0007669"/>
    <property type="project" value="UniProtKB-UniRule"/>
</dbReference>
<evidence type="ECO:0000256" key="9">
    <source>
        <dbReference type="HAMAP-Rule" id="MF_00422"/>
    </source>
</evidence>
<protein>
    <recommendedName>
        <fullName evidence="9">Protein translocase subunit SecE</fullName>
    </recommendedName>
</protein>
<dbReference type="GO" id="GO:0005886">
    <property type="term" value="C:plasma membrane"/>
    <property type="evidence" value="ECO:0007669"/>
    <property type="project" value="UniProtKB-SubCell"/>
</dbReference>
<dbReference type="PANTHER" id="PTHR33910">
    <property type="entry name" value="PROTEIN TRANSLOCASE SUBUNIT SECE"/>
    <property type="match status" value="1"/>
</dbReference>
<dbReference type="Proteomes" id="UP000567795">
    <property type="component" value="Unassembled WGS sequence"/>
</dbReference>
<dbReference type="InterPro" id="IPR005807">
    <property type="entry name" value="SecE_bac"/>
</dbReference>
<gene>
    <name evidence="9" type="primary">secE</name>
    <name evidence="11" type="ORF">FHU37_002830</name>
</gene>
<keyword evidence="5 9" id="KW-0653">Protein transport</keyword>
<evidence type="ECO:0000256" key="6">
    <source>
        <dbReference type="ARBA" id="ARBA00022989"/>
    </source>
</evidence>
<feature type="region of interest" description="Disordered" evidence="10">
    <location>
        <begin position="1"/>
        <end position="26"/>
    </location>
</feature>
<feature type="compositionally biased region" description="Basic and acidic residues" evidence="10">
    <location>
        <begin position="14"/>
        <end position="26"/>
    </location>
</feature>
<evidence type="ECO:0000256" key="4">
    <source>
        <dbReference type="ARBA" id="ARBA00022692"/>
    </source>
</evidence>
<accession>A0A852ZW46</accession>
<feature type="transmembrane region" description="Helical" evidence="9">
    <location>
        <begin position="56"/>
        <end position="81"/>
    </location>
</feature>
<dbReference type="GO" id="GO:0009306">
    <property type="term" value="P:protein secretion"/>
    <property type="evidence" value="ECO:0007669"/>
    <property type="project" value="UniProtKB-UniRule"/>
</dbReference>
<proteinExistence type="inferred from homology"/>
<organism evidence="11 12">
    <name type="scientific">Allostreptomyces psammosilenae</name>
    <dbReference type="NCBI Taxonomy" id="1892865"/>
    <lineage>
        <taxon>Bacteria</taxon>
        <taxon>Bacillati</taxon>
        <taxon>Actinomycetota</taxon>
        <taxon>Actinomycetes</taxon>
        <taxon>Kitasatosporales</taxon>
        <taxon>Streptomycetaceae</taxon>
        <taxon>Allostreptomyces</taxon>
    </lineage>
</organism>
<evidence type="ECO:0000256" key="1">
    <source>
        <dbReference type="ARBA" id="ARBA00004370"/>
    </source>
</evidence>
<dbReference type="Pfam" id="PF00584">
    <property type="entry name" value="SecE"/>
    <property type="match status" value="1"/>
</dbReference>
<dbReference type="GO" id="GO:0006605">
    <property type="term" value="P:protein targeting"/>
    <property type="evidence" value="ECO:0007669"/>
    <property type="project" value="UniProtKB-UniRule"/>
</dbReference>
<reference evidence="11 12" key="1">
    <citation type="submission" date="2020-07" db="EMBL/GenBank/DDBJ databases">
        <title>Sequencing the genomes of 1000 actinobacteria strains.</title>
        <authorList>
            <person name="Klenk H.-P."/>
        </authorList>
    </citation>
    <scope>NUCLEOTIDE SEQUENCE [LARGE SCALE GENOMIC DNA]</scope>
    <source>
        <strain evidence="11 12">DSM 42178</strain>
    </source>
</reference>
<dbReference type="AlphaFoldDB" id="A0A852ZW46"/>
<evidence type="ECO:0000256" key="10">
    <source>
        <dbReference type="SAM" id="MobiDB-lite"/>
    </source>
</evidence>
<dbReference type="InterPro" id="IPR038379">
    <property type="entry name" value="SecE_sf"/>
</dbReference>
<evidence type="ECO:0000256" key="5">
    <source>
        <dbReference type="ARBA" id="ARBA00022927"/>
    </source>
</evidence>
<keyword evidence="4 9" id="KW-0812">Transmembrane</keyword>
<keyword evidence="12" id="KW-1185">Reference proteome</keyword>
<dbReference type="EMBL" id="JACBZD010000001">
    <property type="protein sequence ID" value="NYI05887.1"/>
    <property type="molecule type" value="Genomic_DNA"/>
</dbReference>
<comment type="caution">
    <text evidence="11">The sequence shown here is derived from an EMBL/GenBank/DDBJ whole genome shotgun (WGS) entry which is preliminary data.</text>
</comment>
<dbReference type="GO" id="GO:0008320">
    <property type="term" value="F:protein transmembrane transporter activity"/>
    <property type="evidence" value="ECO:0007669"/>
    <property type="project" value="UniProtKB-UniRule"/>
</dbReference>